<evidence type="ECO:0000313" key="2">
    <source>
        <dbReference type="EMBL" id="MBW0526783.1"/>
    </source>
</evidence>
<keyword evidence="3" id="KW-1185">Reference proteome</keyword>
<evidence type="ECO:0000313" key="3">
    <source>
        <dbReference type="Proteomes" id="UP000765509"/>
    </source>
</evidence>
<feature type="compositionally biased region" description="Polar residues" evidence="1">
    <location>
        <begin position="264"/>
        <end position="274"/>
    </location>
</feature>
<feature type="compositionally biased region" description="Pro residues" evidence="1">
    <location>
        <begin position="246"/>
        <end position="258"/>
    </location>
</feature>
<dbReference type="Proteomes" id="UP000765509">
    <property type="component" value="Unassembled WGS sequence"/>
</dbReference>
<accession>A0A9Q3EX83</accession>
<sequence length="274" mass="30285">MSCALCTKRGIPCLHSSTITNACDACQQGHKKCLFIVRSFLPHAQDALARTPLWPTMMKPFLSRNGRLDPKQADRNDSKQLALSPQVSICAPPLLGHHPIVTSLLDPSKVIIRPMKDGNGKRIFKLGPIVTMSCHPCDSKAKQPTPGPSGTQWSEESFRKLPIPGPSPSSEPPEDVLTREPEPEVAPMQSMEEPFGKQLLHFFNSSQLFLTFSLTISSLSCHSPLSNYHQQYARPIRPSLSLPPRTHQPPPPRCPAPLIPTMMLTRNSPTCNQH</sequence>
<name>A0A9Q3EX83_9BASI</name>
<feature type="region of interest" description="Disordered" evidence="1">
    <location>
        <begin position="137"/>
        <end position="185"/>
    </location>
</feature>
<evidence type="ECO:0008006" key="4">
    <source>
        <dbReference type="Google" id="ProtNLM"/>
    </source>
</evidence>
<protein>
    <recommendedName>
        <fullName evidence="4">Zn(2)-C6 fungal-type domain-containing protein</fullName>
    </recommendedName>
</protein>
<organism evidence="2 3">
    <name type="scientific">Austropuccinia psidii MF-1</name>
    <dbReference type="NCBI Taxonomy" id="1389203"/>
    <lineage>
        <taxon>Eukaryota</taxon>
        <taxon>Fungi</taxon>
        <taxon>Dikarya</taxon>
        <taxon>Basidiomycota</taxon>
        <taxon>Pucciniomycotina</taxon>
        <taxon>Pucciniomycetes</taxon>
        <taxon>Pucciniales</taxon>
        <taxon>Sphaerophragmiaceae</taxon>
        <taxon>Austropuccinia</taxon>
    </lineage>
</organism>
<dbReference type="AlphaFoldDB" id="A0A9Q3EX83"/>
<feature type="region of interest" description="Disordered" evidence="1">
    <location>
        <begin position="241"/>
        <end position="274"/>
    </location>
</feature>
<reference evidence="2" key="1">
    <citation type="submission" date="2021-03" db="EMBL/GenBank/DDBJ databases">
        <title>Draft genome sequence of rust myrtle Austropuccinia psidii MF-1, a brazilian biotype.</title>
        <authorList>
            <person name="Quecine M.C."/>
            <person name="Pachon D.M.R."/>
            <person name="Bonatelli M.L."/>
            <person name="Correr F.H."/>
            <person name="Franceschini L.M."/>
            <person name="Leite T.F."/>
            <person name="Margarido G.R.A."/>
            <person name="Almeida C.A."/>
            <person name="Ferrarezi J.A."/>
            <person name="Labate C.A."/>
        </authorList>
    </citation>
    <scope>NUCLEOTIDE SEQUENCE</scope>
    <source>
        <strain evidence="2">MF-1</strain>
    </source>
</reference>
<comment type="caution">
    <text evidence="2">The sequence shown here is derived from an EMBL/GenBank/DDBJ whole genome shotgun (WGS) entry which is preliminary data.</text>
</comment>
<proteinExistence type="predicted"/>
<dbReference type="EMBL" id="AVOT02032934">
    <property type="protein sequence ID" value="MBW0526783.1"/>
    <property type="molecule type" value="Genomic_DNA"/>
</dbReference>
<gene>
    <name evidence="2" type="ORF">O181_066498</name>
</gene>
<evidence type="ECO:0000256" key="1">
    <source>
        <dbReference type="SAM" id="MobiDB-lite"/>
    </source>
</evidence>